<feature type="domain" description="Transcriptional repressor PaaX-like C-terminal" evidence="1">
    <location>
        <begin position="61"/>
        <end position="143"/>
    </location>
</feature>
<dbReference type="Proteomes" id="UP001597083">
    <property type="component" value="Unassembled WGS sequence"/>
</dbReference>
<dbReference type="InterPro" id="IPR013225">
    <property type="entry name" value="PaaX_C"/>
</dbReference>
<dbReference type="EMBL" id="JBHTIR010002827">
    <property type="protein sequence ID" value="MFD0854284.1"/>
    <property type="molecule type" value="Genomic_DNA"/>
</dbReference>
<comment type="caution">
    <text evidence="3">The sequence shown here is derived from an EMBL/GenBank/DDBJ whole genome shotgun (WGS) entry which is preliminary data.</text>
</comment>
<proteinExistence type="predicted"/>
<evidence type="ECO:0000313" key="3">
    <source>
        <dbReference type="EMBL" id="MFD0854284.1"/>
    </source>
</evidence>
<protein>
    <submittedName>
        <fullName evidence="3">PaaX family transcriptional regulator C-terminal domain-containing protein</fullName>
    </submittedName>
</protein>
<name>A0ABW3CL16_9ACTN</name>
<dbReference type="Pfam" id="PF08223">
    <property type="entry name" value="PaaX_C"/>
    <property type="match status" value="1"/>
</dbReference>
<dbReference type="PANTHER" id="PTHR30319">
    <property type="entry name" value="PHENYLACETIC ACID REGULATOR-RELATED TRANSCRIPTIONAL REPRESSOR"/>
    <property type="match status" value="1"/>
</dbReference>
<keyword evidence="4" id="KW-1185">Reference proteome</keyword>
<dbReference type="Pfam" id="PF20803">
    <property type="entry name" value="PaaX_M"/>
    <property type="match status" value="1"/>
</dbReference>
<dbReference type="InterPro" id="IPR048846">
    <property type="entry name" value="PaaX-like_central"/>
</dbReference>
<gene>
    <name evidence="3" type="ORF">ACFQ07_18745</name>
</gene>
<reference evidence="4" key="1">
    <citation type="journal article" date="2019" name="Int. J. Syst. Evol. Microbiol.">
        <title>The Global Catalogue of Microorganisms (GCM) 10K type strain sequencing project: providing services to taxonomists for standard genome sequencing and annotation.</title>
        <authorList>
            <consortium name="The Broad Institute Genomics Platform"/>
            <consortium name="The Broad Institute Genome Sequencing Center for Infectious Disease"/>
            <person name="Wu L."/>
            <person name="Ma J."/>
        </authorList>
    </citation>
    <scope>NUCLEOTIDE SEQUENCE [LARGE SCALE GENOMIC DNA]</scope>
    <source>
        <strain evidence="4">JCM 31696</strain>
    </source>
</reference>
<sequence>TRLTWAGLGSPVPGLWISPHTSREAEAKQVVESLGLQDEVFSFCGPFSGIGSERAMVDQAWHLDDLATAYEDFLREFAGMRPDSGDPVLLAQVRLVNSWRRFPRLDPQLPRELLPTQWIGVRAANIFSDLHGDWHTSAQRHWATLARED</sequence>
<feature type="domain" description="Transcriptional repressor PaaX-like central Cas2-like" evidence="2">
    <location>
        <begin position="2"/>
        <end position="56"/>
    </location>
</feature>
<feature type="non-terminal residue" evidence="3">
    <location>
        <position position="1"/>
    </location>
</feature>
<evidence type="ECO:0000313" key="4">
    <source>
        <dbReference type="Proteomes" id="UP001597083"/>
    </source>
</evidence>
<dbReference type="Gene3D" id="1.20.58.1460">
    <property type="match status" value="1"/>
</dbReference>
<dbReference type="PANTHER" id="PTHR30319:SF1">
    <property type="entry name" value="TRANSCRIPTIONAL REPRESSOR PAAX"/>
    <property type="match status" value="1"/>
</dbReference>
<organism evidence="3 4">
    <name type="scientific">Actinomadura adrarensis</name>
    <dbReference type="NCBI Taxonomy" id="1819600"/>
    <lineage>
        <taxon>Bacteria</taxon>
        <taxon>Bacillati</taxon>
        <taxon>Actinomycetota</taxon>
        <taxon>Actinomycetes</taxon>
        <taxon>Streptosporangiales</taxon>
        <taxon>Thermomonosporaceae</taxon>
        <taxon>Actinomadura</taxon>
    </lineage>
</organism>
<evidence type="ECO:0000259" key="1">
    <source>
        <dbReference type="Pfam" id="PF08223"/>
    </source>
</evidence>
<accession>A0ABW3CL16</accession>
<evidence type="ECO:0000259" key="2">
    <source>
        <dbReference type="Pfam" id="PF20803"/>
    </source>
</evidence>